<keyword evidence="1" id="KW-1133">Transmembrane helix</keyword>
<keyword evidence="1" id="KW-0812">Transmembrane</keyword>
<reference evidence="2 3" key="1">
    <citation type="submission" date="2016-10" db="EMBL/GenBank/DDBJ databases">
        <authorList>
            <person name="de Groot N.N."/>
        </authorList>
    </citation>
    <scope>NUCLEOTIDE SEQUENCE [LARGE SCALE GENOMIC DNA]</scope>
    <source>
        <strain evidence="2 3">DSM 22489</strain>
    </source>
</reference>
<keyword evidence="3" id="KW-1185">Reference proteome</keyword>
<dbReference type="EMBL" id="FNVA01000005">
    <property type="protein sequence ID" value="SEG43883.1"/>
    <property type="molecule type" value="Genomic_DNA"/>
</dbReference>
<evidence type="ECO:0000256" key="1">
    <source>
        <dbReference type="SAM" id="Phobius"/>
    </source>
</evidence>
<gene>
    <name evidence="2" type="ORF">SAMN05421819_2939</name>
</gene>
<feature type="transmembrane region" description="Helical" evidence="1">
    <location>
        <begin position="9"/>
        <end position="31"/>
    </location>
</feature>
<feature type="transmembrane region" description="Helical" evidence="1">
    <location>
        <begin position="71"/>
        <end position="90"/>
    </location>
</feature>
<proteinExistence type="predicted"/>
<sequence length="107" mass="11667">MPTAVRRILAFLVPCAGLVFVALMVAEYYLVGQFARSYPEHMDAVRGYIYPLQLHGGRVYVGREQHQLLELLAATRSVVLFLGGILGFLLPMGSASRGSNGDPSDGR</sequence>
<dbReference type="Proteomes" id="UP000236728">
    <property type="component" value="Unassembled WGS sequence"/>
</dbReference>
<organism evidence="2 3">
    <name type="scientific">Bryocella elongata</name>
    <dbReference type="NCBI Taxonomy" id="863522"/>
    <lineage>
        <taxon>Bacteria</taxon>
        <taxon>Pseudomonadati</taxon>
        <taxon>Acidobacteriota</taxon>
        <taxon>Terriglobia</taxon>
        <taxon>Terriglobales</taxon>
        <taxon>Acidobacteriaceae</taxon>
        <taxon>Bryocella</taxon>
    </lineage>
</organism>
<accession>A0A1H6A579</accession>
<keyword evidence="1" id="KW-0472">Membrane</keyword>
<evidence type="ECO:0000313" key="2">
    <source>
        <dbReference type="EMBL" id="SEG43883.1"/>
    </source>
</evidence>
<dbReference type="RefSeq" id="WP_103933817.1">
    <property type="nucleotide sequence ID" value="NZ_FNVA01000005.1"/>
</dbReference>
<evidence type="ECO:0000313" key="3">
    <source>
        <dbReference type="Proteomes" id="UP000236728"/>
    </source>
</evidence>
<name>A0A1H6A579_9BACT</name>
<protein>
    <submittedName>
        <fullName evidence="2">Uncharacterized protein</fullName>
    </submittedName>
</protein>
<dbReference type="AlphaFoldDB" id="A0A1H6A579"/>